<evidence type="ECO:0000256" key="1">
    <source>
        <dbReference type="HAMAP-Rule" id="MF_00031"/>
    </source>
</evidence>
<dbReference type="InterPro" id="IPR013849">
    <property type="entry name" value="DNA_helicase_Holl-junc_RuvA_I"/>
</dbReference>
<dbReference type="Pfam" id="PF07499">
    <property type="entry name" value="RuvA_C"/>
    <property type="match status" value="1"/>
</dbReference>
<dbReference type="InterPro" id="IPR036267">
    <property type="entry name" value="RuvA_C_sf"/>
</dbReference>
<dbReference type="Gene3D" id="1.10.150.20">
    <property type="entry name" value="5' to 3' exonuclease, C-terminal subdomain"/>
    <property type="match status" value="1"/>
</dbReference>
<dbReference type="GO" id="GO:0000400">
    <property type="term" value="F:four-way junction DNA binding"/>
    <property type="evidence" value="ECO:0007669"/>
    <property type="project" value="UniProtKB-UniRule"/>
</dbReference>
<dbReference type="InterPro" id="IPR010994">
    <property type="entry name" value="RuvA_2-like"/>
</dbReference>
<keyword evidence="2" id="KW-0378">Hydrolase</keyword>
<proteinExistence type="inferred from homology"/>
<dbReference type="InterPro" id="IPR003583">
    <property type="entry name" value="Hlx-hairpin-Hlx_DNA-bd_motif"/>
</dbReference>
<keyword evidence="1" id="KW-0233">DNA recombination</keyword>
<comment type="similarity">
    <text evidence="1">Belongs to the RuvA family.</text>
</comment>
<keyword evidence="2" id="KW-0547">Nucleotide-binding</keyword>
<dbReference type="InterPro" id="IPR011114">
    <property type="entry name" value="RuvA_C"/>
</dbReference>
<keyword evidence="1" id="KW-0238">DNA-binding</keyword>
<keyword evidence="1" id="KW-0234">DNA repair</keyword>
<dbReference type="InterPro" id="IPR012340">
    <property type="entry name" value="NA-bd_OB-fold"/>
</dbReference>
<comment type="caution">
    <text evidence="1">Lacks conserved residue(s) required for the propagation of feature annotation.</text>
</comment>
<dbReference type="Gene3D" id="1.10.8.10">
    <property type="entry name" value="DNA helicase RuvA subunit, C-terminal domain"/>
    <property type="match status" value="1"/>
</dbReference>
<keyword evidence="2" id="KW-0067">ATP-binding</keyword>
<accession>A0A161ZSW5</accession>
<dbReference type="SUPFAM" id="SSF46929">
    <property type="entry name" value="DNA helicase RuvA subunit, C-terminal domain"/>
    <property type="match status" value="1"/>
</dbReference>
<dbReference type="OrthoDB" id="5293449at2"/>
<dbReference type="NCBIfam" id="TIGR00084">
    <property type="entry name" value="ruvA"/>
    <property type="match status" value="1"/>
</dbReference>
<dbReference type="Gene3D" id="2.40.50.140">
    <property type="entry name" value="Nucleic acid-binding proteins"/>
    <property type="match status" value="1"/>
</dbReference>
<name>A0A161ZSW5_9BACI</name>
<keyword evidence="3" id="KW-1185">Reference proteome</keyword>
<organism evidence="2 3">
    <name type="scientific">Aeribacillus pallidus</name>
    <dbReference type="NCBI Taxonomy" id="33936"/>
    <lineage>
        <taxon>Bacteria</taxon>
        <taxon>Bacillati</taxon>
        <taxon>Bacillota</taxon>
        <taxon>Bacilli</taxon>
        <taxon>Bacillales</taxon>
        <taxon>Bacillaceae</taxon>
        <taxon>Aeribacillus</taxon>
    </lineage>
</organism>
<dbReference type="Pfam" id="PF14520">
    <property type="entry name" value="HHH_5"/>
    <property type="match status" value="1"/>
</dbReference>
<gene>
    <name evidence="1" type="primary">ruvA</name>
    <name evidence="2" type="ORF">AZI98_09100</name>
</gene>
<dbReference type="RefSeq" id="WP_063387968.1">
    <property type="nucleotide sequence ID" value="NZ_LWBR01000024.1"/>
</dbReference>
<dbReference type="CDD" id="cd14332">
    <property type="entry name" value="UBA_RuvA_C"/>
    <property type="match status" value="1"/>
</dbReference>
<dbReference type="GO" id="GO:0009378">
    <property type="term" value="F:four-way junction helicase activity"/>
    <property type="evidence" value="ECO:0007669"/>
    <property type="project" value="InterPro"/>
</dbReference>
<dbReference type="SMART" id="SM00278">
    <property type="entry name" value="HhH1"/>
    <property type="match status" value="2"/>
</dbReference>
<protein>
    <recommendedName>
        <fullName evidence="1">Holliday junction branch migration complex subunit RuvA</fullName>
    </recommendedName>
</protein>
<comment type="function">
    <text evidence="1">The RuvA-RuvB-RuvC complex processes Holliday junction (HJ) DNA during genetic recombination and DNA repair, while the RuvA-RuvB complex plays an important role in the rescue of blocked DNA replication forks via replication fork reversal (RFR). RuvA specifically binds to HJ cruciform DNA, conferring on it an open structure. The RuvB hexamer acts as an ATP-dependent pump, pulling dsDNA into and through the RuvAB complex. HJ branch migration allows RuvC to scan DNA until it finds its consensus sequence, where it cleaves and resolves the cruciform DNA.</text>
</comment>
<comment type="caution">
    <text evidence="2">The sequence shown here is derived from an EMBL/GenBank/DDBJ whole genome shotgun (WGS) entry which is preliminary data.</text>
</comment>
<dbReference type="InterPro" id="IPR000085">
    <property type="entry name" value="RuvA"/>
</dbReference>
<dbReference type="Pfam" id="PF01330">
    <property type="entry name" value="RuvA_N"/>
    <property type="match status" value="1"/>
</dbReference>
<dbReference type="HAMAP" id="MF_00031">
    <property type="entry name" value="DNA_HJ_migration_RuvA"/>
    <property type="match status" value="1"/>
</dbReference>
<dbReference type="GO" id="GO:0005524">
    <property type="term" value="F:ATP binding"/>
    <property type="evidence" value="ECO:0007669"/>
    <property type="project" value="InterPro"/>
</dbReference>
<sequence length="202" mass="22593">MIEFIRGVVDHISIDSIVIDRNGIGFQIFTPNPFSYQKHIKKEVTVYTYQYVREDLLALYGFSSREEKTLFSKLLNVTGIGPKGALAILAYGDAKQVVEAIENEDEAFLVKFPGVGKKTARQIILDLKGKLVEFVSEPSSNMLANQVQTNQKHSNHSLMEAIDALKVLGYSEKEIAKIKPSLEGESLSTDQYVKKALKLLLK</sequence>
<comment type="domain">
    <text evidence="1">Has three domains with a flexible linker between the domains II and III and assumes an 'L' shape. Domain III is highly mobile and contacts RuvB.</text>
</comment>
<dbReference type="EMBL" id="LWBR01000024">
    <property type="protein sequence ID" value="KZN96207.1"/>
    <property type="molecule type" value="Genomic_DNA"/>
</dbReference>
<keyword evidence="1" id="KW-0963">Cytoplasm</keyword>
<dbReference type="GO" id="GO:0006281">
    <property type="term" value="P:DNA repair"/>
    <property type="evidence" value="ECO:0007669"/>
    <property type="project" value="UniProtKB-UniRule"/>
</dbReference>
<comment type="subunit">
    <text evidence="1">Homotetramer. Forms an RuvA(8)-RuvB(12)-Holliday junction (HJ) complex. HJ DNA is sandwiched between 2 RuvA tetramers; dsDNA enters through RuvA and exits via RuvB. An RuvB hexamer assembles on each DNA strand where it exits the tetramer. Each RuvB hexamer is contacted by two RuvA subunits (via domain III) on 2 adjacent RuvB subunits; this complex drives branch migration. In the full resolvosome a probable DNA-RuvA(4)-RuvB(12)-RuvC(2) complex forms which resolves the HJ.</text>
</comment>
<dbReference type="GO" id="GO:0006310">
    <property type="term" value="P:DNA recombination"/>
    <property type="evidence" value="ECO:0007669"/>
    <property type="project" value="UniProtKB-UniRule"/>
</dbReference>
<dbReference type="SUPFAM" id="SSF50249">
    <property type="entry name" value="Nucleic acid-binding proteins"/>
    <property type="match status" value="1"/>
</dbReference>
<dbReference type="GO" id="GO:0009379">
    <property type="term" value="C:Holliday junction helicase complex"/>
    <property type="evidence" value="ECO:0007669"/>
    <property type="project" value="InterPro"/>
</dbReference>
<dbReference type="GO" id="GO:0048476">
    <property type="term" value="C:Holliday junction resolvase complex"/>
    <property type="evidence" value="ECO:0007669"/>
    <property type="project" value="UniProtKB-UniRule"/>
</dbReference>
<dbReference type="STRING" id="33936.AZI98_09100"/>
<keyword evidence="1" id="KW-0227">DNA damage</keyword>
<dbReference type="AlphaFoldDB" id="A0A161ZSW5"/>
<dbReference type="GeneID" id="301126966"/>
<reference evidence="2 3" key="1">
    <citation type="submission" date="2016-04" db="EMBL/GenBank/DDBJ databases">
        <title>Draft genome sequence of Aeribacillus pallidus 8m3 from petroleum reservoir.</title>
        <authorList>
            <person name="Poltaraus A.B."/>
            <person name="Nazina T.N."/>
            <person name="Tourova T.P."/>
            <person name="Malakho S.M."/>
            <person name="Korshunova A.V."/>
            <person name="Sokolova D.S."/>
        </authorList>
    </citation>
    <scope>NUCLEOTIDE SEQUENCE [LARGE SCALE GENOMIC DNA]</scope>
    <source>
        <strain evidence="2 3">8m3</strain>
    </source>
</reference>
<dbReference type="SUPFAM" id="SSF47781">
    <property type="entry name" value="RuvA domain 2-like"/>
    <property type="match status" value="1"/>
</dbReference>
<comment type="subcellular location">
    <subcellularLocation>
        <location evidence="1">Cytoplasm</location>
    </subcellularLocation>
</comment>
<dbReference type="GO" id="GO:0005737">
    <property type="term" value="C:cytoplasm"/>
    <property type="evidence" value="ECO:0007669"/>
    <property type="project" value="UniProtKB-SubCell"/>
</dbReference>
<keyword evidence="2" id="KW-0347">Helicase</keyword>
<feature type="region of interest" description="Domain III" evidence="1">
    <location>
        <begin position="155"/>
        <end position="202"/>
    </location>
</feature>
<evidence type="ECO:0000313" key="3">
    <source>
        <dbReference type="Proteomes" id="UP000076476"/>
    </source>
</evidence>
<dbReference type="Proteomes" id="UP000076476">
    <property type="component" value="Unassembled WGS sequence"/>
</dbReference>
<evidence type="ECO:0000313" key="2">
    <source>
        <dbReference type="EMBL" id="KZN96207.1"/>
    </source>
</evidence>